<dbReference type="InterPro" id="IPR036322">
    <property type="entry name" value="WD40_repeat_dom_sf"/>
</dbReference>
<dbReference type="PRINTS" id="PR00319">
    <property type="entry name" value="GPROTEINB"/>
</dbReference>
<evidence type="ECO:0000256" key="1">
    <source>
        <dbReference type="ARBA" id="ARBA00009768"/>
    </source>
</evidence>
<gene>
    <name evidence="6" type="ORF">IscW_ISCW024080</name>
</gene>
<feature type="non-terminal residue" evidence="6">
    <location>
        <position position="1"/>
    </location>
</feature>
<evidence type="ECO:0000256" key="2">
    <source>
        <dbReference type="ARBA" id="ARBA00022574"/>
    </source>
</evidence>
<dbReference type="GO" id="GO:0007165">
    <property type="term" value="P:signal transduction"/>
    <property type="evidence" value="ECO:0007669"/>
    <property type="project" value="UniProtKB-KW"/>
</dbReference>
<dbReference type="EMBL" id="ABJB010532798">
    <property type="status" value="NOT_ANNOTATED_CDS"/>
    <property type="molecule type" value="Genomic_DNA"/>
</dbReference>
<evidence type="ECO:0000256" key="5">
    <source>
        <dbReference type="SAM" id="MobiDB-lite"/>
    </source>
</evidence>
<dbReference type="AlphaFoldDB" id="B7P225"/>
<reference evidence="6 8" key="1">
    <citation type="submission" date="2008-03" db="EMBL/GenBank/DDBJ databases">
        <title>Annotation of Ixodes scapularis.</title>
        <authorList>
            <consortium name="Ixodes scapularis Genome Project Consortium"/>
            <person name="Caler E."/>
            <person name="Hannick L.I."/>
            <person name="Bidwell S."/>
            <person name="Joardar V."/>
            <person name="Thiagarajan M."/>
            <person name="Amedeo P."/>
            <person name="Galinsky K.J."/>
            <person name="Schobel S."/>
            <person name="Inman J."/>
            <person name="Hostetler J."/>
            <person name="Miller J."/>
            <person name="Hammond M."/>
            <person name="Megy K."/>
            <person name="Lawson D."/>
            <person name="Kodira C."/>
            <person name="Sutton G."/>
            <person name="Meyer J."/>
            <person name="Hill C.A."/>
            <person name="Birren B."/>
            <person name="Nene V."/>
            <person name="Collins F."/>
            <person name="Alarcon-Chaidez F."/>
            <person name="Wikel S."/>
            <person name="Strausberg R."/>
        </authorList>
    </citation>
    <scope>NUCLEOTIDE SEQUENCE [LARGE SCALE GENOMIC DNA]</scope>
    <source>
        <strain evidence="8">Wikel</strain>
        <strain evidence="6">Wikel colony</strain>
    </source>
</reference>
<dbReference type="EMBL" id="DS619910">
    <property type="protein sequence ID" value="EEC00647.1"/>
    <property type="molecule type" value="Genomic_DNA"/>
</dbReference>
<keyword evidence="8" id="KW-1185">Reference proteome</keyword>
<dbReference type="VEuPathDB" id="VectorBase:ISCI024080"/>
<proteinExistence type="inferred from homology"/>
<dbReference type="Gene3D" id="2.130.10.10">
    <property type="entry name" value="YVTN repeat-like/Quinoprotein amine dehydrogenase"/>
    <property type="match status" value="1"/>
</dbReference>
<keyword evidence="3" id="KW-0677">Repeat</keyword>
<keyword evidence="4" id="KW-0807">Transducer</keyword>
<dbReference type="InterPro" id="IPR001632">
    <property type="entry name" value="WD40_G-protein_beta-like"/>
</dbReference>
<dbReference type="InterPro" id="IPR001680">
    <property type="entry name" value="WD40_rpt"/>
</dbReference>
<dbReference type="VEuPathDB" id="VectorBase:ISCW024080"/>
<accession>B7P225</accession>
<organism>
    <name type="scientific">Ixodes scapularis</name>
    <name type="common">Black-legged tick</name>
    <name type="synonym">Deer tick</name>
    <dbReference type="NCBI Taxonomy" id="6945"/>
    <lineage>
        <taxon>Eukaryota</taxon>
        <taxon>Metazoa</taxon>
        <taxon>Ecdysozoa</taxon>
        <taxon>Arthropoda</taxon>
        <taxon>Chelicerata</taxon>
        <taxon>Arachnida</taxon>
        <taxon>Acari</taxon>
        <taxon>Parasitiformes</taxon>
        <taxon>Ixodida</taxon>
        <taxon>Ixodoidea</taxon>
        <taxon>Ixodidae</taxon>
        <taxon>Ixodinae</taxon>
        <taxon>Ixodes</taxon>
    </lineage>
</organism>
<dbReference type="InterPro" id="IPR015943">
    <property type="entry name" value="WD40/YVTN_repeat-like_dom_sf"/>
</dbReference>
<dbReference type="SUPFAM" id="SSF50978">
    <property type="entry name" value="WD40 repeat-like"/>
    <property type="match status" value="1"/>
</dbReference>
<name>B7P225_IXOSC</name>
<feature type="region of interest" description="Disordered" evidence="5">
    <location>
        <begin position="1"/>
        <end position="28"/>
    </location>
</feature>
<dbReference type="InterPro" id="IPR016346">
    <property type="entry name" value="G-protein_beta_1-5"/>
</dbReference>
<protein>
    <submittedName>
        <fullName evidence="6 7">G protein beta subunit, putative</fullName>
    </submittedName>
</protein>
<dbReference type="Pfam" id="PF00400">
    <property type="entry name" value="WD40"/>
    <property type="match status" value="1"/>
</dbReference>
<dbReference type="Proteomes" id="UP000001555">
    <property type="component" value="Unassembled WGS sequence"/>
</dbReference>
<dbReference type="EnsemblMetazoa" id="ISCW024080-RA">
    <property type="protein sequence ID" value="ISCW024080-PA"/>
    <property type="gene ID" value="ISCW024080"/>
</dbReference>
<dbReference type="PaxDb" id="6945-B7P225"/>
<feature type="region of interest" description="Disordered" evidence="5">
    <location>
        <begin position="44"/>
        <end position="63"/>
    </location>
</feature>
<evidence type="ECO:0000313" key="8">
    <source>
        <dbReference type="Proteomes" id="UP000001555"/>
    </source>
</evidence>
<evidence type="ECO:0000313" key="6">
    <source>
        <dbReference type="EMBL" id="EEC00647.1"/>
    </source>
</evidence>
<keyword evidence="2" id="KW-0853">WD repeat</keyword>
<evidence type="ECO:0000256" key="3">
    <source>
        <dbReference type="ARBA" id="ARBA00022737"/>
    </source>
</evidence>
<comment type="similarity">
    <text evidence="1">Belongs to the WD repeat G protein beta family.</text>
</comment>
<dbReference type="PANTHER" id="PTHR19850">
    <property type="entry name" value="GUANINE NUCLEOTIDE-BINDING PROTEIN BETA G PROTEIN BETA"/>
    <property type="match status" value="1"/>
</dbReference>
<reference evidence="7" key="2">
    <citation type="submission" date="2020-05" db="UniProtKB">
        <authorList>
            <consortium name="EnsemblMetazoa"/>
        </authorList>
    </citation>
    <scope>IDENTIFICATION</scope>
    <source>
        <strain evidence="7">wikel</strain>
    </source>
</reference>
<sequence length="170" mass="19158">RRFRFLRKPTANHTSKPREKKKKVKSNTNCTYLSSVPAPVQRAQYSRTAKTASNKRKKEYGPKQERTPLWMADALPARAHVLATIWSVVRFLWPQMRVIPLRSSWVMACAYNDNGNFAAVGGMDNMCTVYDLRGAGAKVRRELTGMDGYLSSVRFLGDSQVITGSGDTRV</sequence>
<evidence type="ECO:0000256" key="4">
    <source>
        <dbReference type="ARBA" id="ARBA00023224"/>
    </source>
</evidence>
<dbReference type="HOGENOM" id="CLU_1574620_0_0_1"/>
<evidence type="ECO:0000313" key="7">
    <source>
        <dbReference type="EnsemblMetazoa" id="ISCW024080-PA"/>
    </source>
</evidence>
<dbReference type="STRING" id="6945.B7P225"/>